<name>A0A7G9R8V6_9ACTN</name>
<dbReference type="Gene3D" id="1.10.10.1320">
    <property type="entry name" value="Anti-sigma factor, zinc-finger domain"/>
    <property type="match status" value="1"/>
</dbReference>
<keyword evidence="4" id="KW-0472">Membrane</keyword>
<evidence type="ECO:0000256" key="3">
    <source>
        <dbReference type="SAM" id="MobiDB-lite"/>
    </source>
</evidence>
<dbReference type="InterPro" id="IPR041916">
    <property type="entry name" value="Anti_sigma_zinc_sf"/>
</dbReference>
<accession>A0A7G9R8V6</accession>
<organism evidence="6 7">
    <name type="scientific">Nocardioides mesophilus</name>
    <dbReference type="NCBI Taxonomy" id="433659"/>
    <lineage>
        <taxon>Bacteria</taxon>
        <taxon>Bacillati</taxon>
        <taxon>Actinomycetota</taxon>
        <taxon>Actinomycetes</taxon>
        <taxon>Propionibacteriales</taxon>
        <taxon>Nocardioidaceae</taxon>
        <taxon>Nocardioides</taxon>
    </lineage>
</organism>
<proteinExistence type="predicted"/>
<dbReference type="KEGG" id="nmes:H9L09_16165"/>
<gene>
    <name evidence="6" type="ORF">H9L09_16165</name>
</gene>
<evidence type="ECO:0000256" key="2">
    <source>
        <dbReference type="ARBA" id="ARBA00023163"/>
    </source>
</evidence>
<reference evidence="6 7" key="1">
    <citation type="submission" date="2020-08" db="EMBL/GenBank/DDBJ databases">
        <title>Genome sequence of Nocardioides mesophilus KACC 16243T.</title>
        <authorList>
            <person name="Hyun D.-W."/>
            <person name="Bae J.-W."/>
        </authorList>
    </citation>
    <scope>NUCLEOTIDE SEQUENCE [LARGE SCALE GENOMIC DNA]</scope>
    <source>
        <strain evidence="6 7">KACC 16243</strain>
    </source>
</reference>
<keyword evidence="2" id="KW-0804">Transcription</keyword>
<protein>
    <submittedName>
        <fullName evidence="6">Zf-HC2 domain-containing protein</fullName>
    </submittedName>
</protein>
<feature type="region of interest" description="Disordered" evidence="3">
    <location>
        <begin position="77"/>
        <end position="115"/>
    </location>
</feature>
<evidence type="ECO:0000256" key="1">
    <source>
        <dbReference type="ARBA" id="ARBA00023015"/>
    </source>
</evidence>
<feature type="compositionally biased region" description="Basic residues" evidence="3">
    <location>
        <begin position="101"/>
        <end position="115"/>
    </location>
</feature>
<keyword evidence="4" id="KW-1133">Transmembrane helix</keyword>
<keyword evidence="4" id="KW-0812">Transmembrane</keyword>
<keyword evidence="1" id="KW-0805">Transcription regulation</keyword>
<dbReference type="EMBL" id="CP060713">
    <property type="protein sequence ID" value="QNN52031.1"/>
    <property type="molecule type" value="Genomic_DNA"/>
</dbReference>
<evidence type="ECO:0000313" key="7">
    <source>
        <dbReference type="Proteomes" id="UP000515947"/>
    </source>
</evidence>
<evidence type="ECO:0000259" key="5">
    <source>
        <dbReference type="Pfam" id="PF13490"/>
    </source>
</evidence>
<evidence type="ECO:0000313" key="6">
    <source>
        <dbReference type="EMBL" id="QNN52031.1"/>
    </source>
</evidence>
<dbReference type="AlphaFoldDB" id="A0A7G9R8V6"/>
<feature type="transmembrane region" description="Helical" evidence="4">
    <location>
        <begin position="118"/>
        <end position="136"/>
    </location>
</feature>
<dbReference type="RefSeq" id="WP_187577874.1">
    <property type="nucleotide sequence ID" value="NZ_CP060713.1"/>
</dbReference>
<keyword evidence="7" id="KW-1185">Reference proteome</keyword>
<dbReference type="Proteomes" id="UP000515947">
    <property type="component" value="Chromosome"/>
</dbReference>
<evidence type="ECO:0000256" key="4">
    <source>
        <dbReference type="SAM" id="Phobius"/>
    </source>
</evidence>
<dbReference type="InterPro" id="IPR027383">
    <property type="entry name" value="Znf_put"/>
</dbReference>
<sequence length="246" mass="25369">MAELPRSHPTDALVALALDELGPGERDAMVRHLSDCPRCRGEYDALAATVEETFAAAPAVDPPPGFEARVLGALADQRRTGRPEPAVVTAAPAGSEPGVRHAVRRGPRRGQSPVRRRWVAAAAGLAAGLAIGLVGAQSLSGPQPPAVTLSAHAGTLRTSAGTAVGTVVSGVDARGPVLVVSVRGAQPGMSYTCRLRLRDGRTVEAGYWTVRGRTGTWVVRAPASRVAEVVMVSGAGTGPVWSRTTL</sequence>
<feature type="domain" description="Putative zinc-finger" evidence="5">
    <location>
        <begin position="11"/>
        <end position="40"/>
    </location>
</feature>
<dbReference type="Pfam" id="PF13490">
    <property type="entry name" value="zf-HC2"/>
    <property type="match status" value="1"/>
</dbReference>